<evidence type="ECO:0000256" key="2">
    <source>
        <dbReference type="ARBA" id="ARBA00023015"/>
    </source>
</evidence>
<dbReference type="InterPro" id="IPR007627">
    <property type="entry name" value="RNA_pol_sigma70_r2"/>
</dbReference>
<keyword evidence="4" id="KW-0804">Transcription</keyword>
<dbReference type="RefSeq" id="WP_008063769.1">
    <property type="nucleotide sequence ID" value="NZ_AFHG01000057.1"/>
</dbReference>
<dbReference type="eggNOG" id="COG1595">
    <property type="taxonomic scope" value="Bacteria"/>
</dbReference>
<gene>
    <name evidence="7" type="ORF">METUNv1_03384</name>
</gene>
<dbReference type="SUPFAM" id="SSF88946">
    <property type="entry name" value="Sigma2 domain of RNA polymerase sigma factors"/>
    <property type="match status" value="1"/>
</dbReference>
<evidence type="ECO:0000256" key="1">
    <source>
        <dbReference type="ARBA" id="ARBA00010641"/>
    </source>
</evidence>
<dbReference type="PANTHER" id="PTHR43133:SF62">
    <property type="entry name" value="RNA POLYMERASE SIGMA FACTOR SIGZ"/>
    <property type="match status" value="1"/>
</dbReference>
<dbReference type="GO" id="GO:0006352">
    <property type="term" value="P:DNA-templated transcription initiation"/>
    <property type="evidence" value="ECO:0007669"/>
    <property type="project" value="InterPro"/>
</dbReference>
<dbReference type="AlphaFoldDB" id="F5RFZ1"/>
<dbReference type="Pfam" id="PF04542">
    <property type="entry name" value="Sigma70_r2"/>
    <property type="match status" value="1"/>
</dbReference>
<proteinExistence type="inferred from homology"/>
<evidence type="ECO:0000256" key="3">
    <source>
        <dbReference type="ARBA" id="ARBA00023082"/>
    </source>
</evidence>
<evidence type="ECO:0000313" key="8">
    <source>
        <dbReference type="Proteomes" id="UP000005019"/>
    </source>
</evidence>
<dbReference type="InterPro" id="IPR039425">
    <property type="entry name" value="RNA_pol_sigma-70-like"/>
</dbReference>
<keyword evidence="3" id="KW-0731">Sigma factor</keyword>
<accession>F5RFZ1</accession>
<organism evidence="7 8">
    <name type="scientific">Methyloversatilis universalis (strain ATCC BAA-1314 / DSM 25237 / JCM 13912 / CCUG 52030 / FAM5)</name>
    <dbReference type="NCBI Taxonomy" id="1000565"/>
    <lineage>
        <taxon>Bacteria</taxon>
        <taxon>Pseudomonadati</taxon>
        <taxon>Pseudomonadota</taxon>
        <taxon>Betaproteobacteria</taxon>
        <taxon>Nitrosomonadales</taxon>
        <taxon>Sterolibacteriaceae</taxon>
        <taxon>Methyloversatilis</taxon>
    </lineage>
</organism>
<dbReference type="GO" id="GO:0016987">
    <property type="term" value="F:sigma factor activity"/>
    <property type="evidence" value="ECO:0007669"/>
    <property type="project" value="UniProtKB-KW"/>
</dbReference>
<dbReference type="EMBL" id="AFHG01000057">
    <property type="protein sequence ID" value="EGK70479.1"/>
    <property type="molecule type" value="Genomic_DNA"/>
</dbReference>
<comment type="similarity">
    <text evidence="1">Belongs to the sigma-70 factor family. ECF subfamily.</text>
</comment>
<dbReference type="NCBIfam" id="TIGR02937">
    <property type="entry name" value="sigma70-ECF"/>
    <property type="match status" value="1"/>
</dbReference>
<evidence type="ECO:0000259" key="5">
    <source>
        <dbReference type="Pfam" id="PF04542"/>
    </source>
</evidence>
<dbReference type="InterPro" id="IPR013325">
    <property type="entry name" value="RNA_pol_sigma_r2"/>
</dbReference>
<dbReference type="Proteomes" id="UP000005019">
    <property type="component" value="Unassembled WGS sequence"/>
</dbReference>
<dbReference type="InterPro" id="IPR013249">
    <property type="entry name" value="RNA_pol_sigma70_r4_t2"/>
</dbReference>
<feature type="domain" description="RNA polymerase sigma-70 region 2" evidence="5">
    <location>
        <begin position="25"/>
        <end position="92"/>
    </location>
</feature>
<evidence type="ECO:0000256" key="4">
    <source>
        <dbReference type="ARBA" id="ARBA00023163"/>
    </source>
</evidence>
<reference evidence="7 8" key="1">
    <citation type="journal article" date="2011" name="J. Bacteriol.">
        <title>Genome sequence of Methyloversatilis universalis FAM5T, a methylotrophic representative of the order Rhodocyclales.</title>
        <authorList>
            <person name="Kittichotirat W."/>
            <person name="Good N.M."/>
            <person name="Hall R."/>
            <person name="Bringel F."/>
            <person name="Lajus A."/>
            <person name="Medigue C."/>
            <person name="Smalley N.E."/>
            <person name="Beck D."/>
            <person name="Bumgarner R."/>
            <person name="Vuilleumier S."/>
            <person name="Kalyuzhnaya M.G."/>
        </authorList>
    </citation>
    <scope>NUCLEOTIDE SEQUENCE [LARGE SCALE GENOMIC DNA]</scope>
    <source>
        <strain evidence="8">ATCC BAA-1314 / JCM 13912 / FAM5</strain>
    </source>
</reference>
<evidence type="ECO:0000259" key="6">
    <source>
        <dbReference type="Pfam" id="PF08281"/>
    </source>
</evidence>
<dbReference type="InterPro" id="IPR014284">
    <property type="entry name" value="RNA_pol_sigma-70_dom"/>
</dbReference>
<protein>
    <submittedName>
        <fullName evidence="7">RNA polymerase sigma factor</fullName>
    </submittedName>
</protein>
<keyword evidence="8" id="KW-1185">Reference proteome</keyword>
<dbReference type="GO" id="GO:0003677">
    <property type="term" value="F:DNA binding"/>
    <property type="evidence" value="ECO:0007669"/>
    <property type="project" value="InterPro"/>
</dbReference>
<evidence type="ECO:0000313" key="7">
    <source>
        <dbReference type="EMBL" id="EGK70479.1"/>
    </source>
</evidence>
<feature type="domain" description="RNA polymerase sigma factor 70 region 4 type 2" evidence="6">
    <location>
        <begin position="127"/>
        <end position="177"/>
    </location>
</feature>
<name>F5RFZ1_METUF</name>
<dbReference type="InterPro" id="IPR036388">
    <property type="entry name" value="WH-like_DNA-bd_sf"/>
</dbReference>
<keyword evidence="2" id="KW-0805">Transcription regulation</keyword>
<dbReference type="InterPro" id="IPR013324">
    <property type="entry name" value="RNA_pol_sigma_r3/r4-like"/>
</dbReference>
<dbReference type="OrthoDB" id="9784272at2"/>
<comment type="caution">
    <text evidence="7">The sequence shown here is derived from an EMBL/GenBank/DDBJ whole genome shotgun (WGS) entry which is preliminary data.</text>
</comment>
<dbReference type="Pfam" id="PF08281">
    <property type="entry name" value="Sigma70_r4_2"/>
    <property type="match status" value="1"/>
</dbReference>
<dbReference type="STRING" id="1000565.METUNv1_03384"/>
<dbReference type="PANTHER" id="PTHR43133">
    <property type="entry name" value="RNA POLYMERASE ECF-TYPE SIGMA FACTO"/>
    <property type="match status" value="1"/>
</dbReference>
<dbReference type="CDD" id="cd06171">
    <property type="entry name" value="Sigma70_r4"/>
    <property type="match status" value="1"/>
</dbReference>
<sequence>MHDPAALDGLLARVALRDRAAFRQLYDACAPQLLGVALRLLRRRDLAEDVLQDAFASVWQRAAGYRADAGTPMAWLTALVRNRALDLLRAERVRAAESLDPADAERRADERPDPLGLLEQAADALHLRRCIDDIEGPQRQCLALAYYHGLSHSELAAHLGSPVGSVKAWLRRGVERLRRCLEHLE</sequence>
<dbReference type="Gene3D" id="1.10.10.10">
    <property type="entry name" value="Winged helix-like DNA-binding domain superfamily/Winged helix DNA-binding domain"/>
    <property type="match status" value="1"/>
</dbReference>
<dbReference type="SUPFAM" id="SSF88659">
    <property type="entry name" value="Sigma3 and sigma4 domains of RNA polymerase sigma factors"/>
    <property type="match status" value="1"/>
</dbReference>
<dbReference type="Gene3D" id="1.10.1740.10">
    <property type="match status" value="1"/>
</dbReference>